<dbReference type="InterPro" id="IPR000719">
    <property type="entry name" value="Prot_kinase_dom"/>
</dbReference>
<dbReference type="AlphaFoldDB" id="A0A1D6MSC6"/>
<sequence length="124" mass="13855">MVFISSNSWSTPVEKMQIAENSAADRVEIPTDGASEWEIDVKLLKFGNKVASGSYGDIYRGTYCSQDVAIKVLKPERINADMQREFAQEVYIMRLSAVDILPNLLLTSINVAHCVSKMHRTIST</sequence>
<dbReference type="InParanoid" id="A0A1D6MSC6"/>
<protein>
    <submittedName>
        <fullName evidence="1">Uncharacterized protein</fullName>
    </submittedName>
</protein>
<organism evidence="1">
    <name type="scientific">Zea mays</name>
    <name type="common">Maize</name>
    <dbReference type="NCBI Taxonomy" id="4577"/>
    <lineage>
        <taxon>Eukaryota</taxon>
        <taxon>Viridiplantae</taxon>
        <taxon>Streptophyta</taxon>
        <taxon>Embryophyta</taxon>
        <taxon>Tracheophyta</taxon>
        <taxon>Spermatophyta</taxon>
        <taxon>Magnoliopsida</taxon>
        <taxon>Liliopsida</taxon>
        <taxon>Poales</taxon>
        <taxon>Poaceae</taxon>
        <taxon>PACMAD clade</taxon>
        <taxon>Panicoideae</taxon>
        <taxon>Andropogonodae</taxon>
        <taxon>Andropogoneae</taxon>
        <taxon>Tripsacinae</taxon>
        <taxon>Zea</taxon>
    </lineage>
</organism>
<dbReference type="GO" id="GO:0005524">
    <property type="term" value="F:ATP binding"/>
    <property type="evidence" value="ECO:0007669"/>
    <property type="project" value="InterPro"/>
</dbReference>
<accession>A0A1D6MSC6</accession>
<dbReference type="Gene3D" id="3.30.200.20">
    <property type="entry name" value="Phosphorylase Kinase, domain 1"/>
    <property type="match status" value="1"/>
</dbReference>
<reference evidence="1" key="1">
    <citation type="submission" date="2015-12" db="EMBL/GenBank/DDBJ databases">
        <title>Update maize B73 reference genome by single molecule sequencing technologies.</title>
        <authorList>
            <consortium name="Maize Genome Sequencing Project"/>
            <person name="Ware D."/>
        </authorList>
    </citation>
    <scope>NUCLEOTIDE SEQUENCE [LARGE SCALE GENOMIC DNA]</scope>
    <source>
        <tissue evidence="1">Seedling</tissue>
    </source>
</reference>
<proteinExistence type="predicted"/>
<dbReference type="EMBL" id="CM007649">
    <property type="protein sequence ID" value="ONM31860.1"/>
    <property type="molecule type" value="Genomic_DNA"/>
</dbReference>
<dbReference type="InterPro" id="IPR001245">
    <property type="entry name" value="Ser-Thr/Tyr_kinase_cat_dom"/>
</dbReference>
<dbReference type="SUPFAM" id="SSF56112">
    <property type="entry name" value="Protein kinase-like (PK-like)"/>
    <property type="match status" value="1"/>
</dbReference>
<dbReference type="InterPro" id="IPR011009">
    <property type="entry name" value="Kinase-like_dom_sf"/>
</dbReference>
<name>A0A1D6MSC6_MAIZE</name>
<dbReference type="PROSITE" id="PS50011">
    <property type="entry name" value="PROTEIN_KINASE_DOM"/>
    <property type="match status" value="1"/>
</dbReference>
<dbReference type="Pfam" id="PF07714">
    <property type="entry name" value="PK_Tyr_Ser-Thr"/>
    <property type="match status" value="1"/>
</dbReference>
<evidence type="ECO:0000313" key="1">
    <source>
        <dbReference type="EMBL" id="ONM31860.1"/>
    </source>
</evidence>
<dbReference type="GO" id="GO:0004672">
    <property type="term" value="F:protein kinase activity"/>
    <property type="evidence" value="ECO:0007669"/>
    <property type="project" value="InterPro"/>
</dbReference>
<gene>
    <name evidence="1" type="ORF">ZEAMMB73_Zm00001d040708</name>
</gene>
<dbReference type="STRING" id="4577.A0A1D6MSC6"/>